<reference evidence="12 13" key="1">
    <citation type="submission" date="2024-09" db="EMBL/GenBank/DDBJ databases">
        <authorList>
            <person name="Sun Q."/>
            <person name="Mori K."/>
        </authorList>
    </citation>
    <scope>NUCLEOTIDE SEQUENCE [LARGE SCALE GENOMIC DNA]</scope>
    <source>
        <strain evidence="12 13">TBRC 0563</strain>
    </source>
</reference>
<keyword evidence="6 12" id="KW-0418">Kinase</keyword>
<dbReference type="InterPro" id="IPR011712">
    <property type="entry name" value="Sig_transdc_His_kin_sub3_dim/P"/>
</dbReference>
<proteinExistence type="predicted"/>
<evidence type="ECO:0000256" key="2">
    <source>
        <dbReference type="ARBA" id="ARBA00012438"/>
    </source>
</evidence>
<keyword evidence="5" id="KW-0547">Nucleotide-binding</keyword>
<keyword evidence="10" id="KW-0812">Transmembrane</keyword>
<keyword evidence="4" id="KW-0808">Transferase</keyword>
<keyword evidence="13" id="KW-1185">Reference proteome</keyword>
<comment type="caution">
    <text evidence="12">The sequence shown here is derived from an EMBL/GenBank/DDBJ whole genome shotgun (WGS) entry which is preliminary data.</text>
</comment>
<dbReference type="Proteomes" id="UP001589627">
    <property type="component" value="Unassembled WGS sequence"/>
</dbReference>
<organism evidence="12 13">
    <name type="scientific">Actinoallomurus acaciae</name>
    <dbReference type="NCBI Taxonomy" id="502577"/>
    <lineage>
        <taxon>Bacteria</taxon>
        <taxon>Bacillati</taxon>
        <taxon>Actinomycetota</taxon>
        <taxon>Actinomycetes</taxon>
        <taxon>Streptosporangiales</taxon>
        <taxon>Thermomonosporaceae</taxon>
        <taxon>Actinoallomurus</taxon>
    </lineage>
</organism>
<comment type="catalytic activity">
    <reaction evidence="1">
        <text>ATP + protein L-histidine = ADP + protein N-phospho-L-histidine.</text>
        <dbReference type="EC" id="2.7.13.3"/>
    </reaction>
</comment>
<keyword evidence="8" id="KW-0902">Two-component regulatory system</keyword>
<evidence type="ECO:0000256" key="5">
    <source>
        <dbReference type="ARBA" id="ARBA00022741"/>
    </source>
</evidence>
<sequence>MGRHLLAAAAVVVADTALLAAAYGNALHVWGVLVCALVLALVVVLSHRVPVAAFTVALGIFVAVGGAYVLLLWTAYQAGRRVVSRGGTAAAVGAALGGLGGKLLVRPPEPRSIPGFVCAYVVFVALPLLVGRYLAQHERLLSALDRNNRRLRRERELLAERERLRERLRIARDMHDSLGHRLSLVTIQASALEVSVPPP</sequence>
<feature type="non-terminal residue" evidence="12">
    <location>
        <position position="199"/>
    </location>
</feature>
<evidence type="ECO:0000256" key="10">
    <source>
        <dbReference type="SAM" id="Phobius"/>
    </source>
</evidence>
<dbReference type="Pfam" id="PF07730">
    <property type="entry name" value="HisKA_3"/>
    <property type="match status" value="1"/>
</dbReference>
<evidence type="ECO:0000256" key="4">
    <source>
        <dbReference type="ARBA" id="ARBA00022679"/>
    </source>
</evidence>
<keyword evidence="10" id="KW-1133">Transmembrane helix</keyword>
<name>A0ABV5YZU7_9ACTN</name>
<dbReference type="PANTHER" id="PTHR24421:SF10">
    <property type="entry name" value="NITRATE_NITRITE SENSOR PROTEIN NARQ"/>
    <property type="match status" value="1"/>
</dbReference>
<evidence type="ECO:0000256" key="1">
    <source>
        <dbReference type="ARBA" id="ARBA00000085"/>
    </source>
</evidence>
<dbReference type="PANTHER" id="PTHR24421">
    <property type="entry name" value="NITRATE/NITRITE SENSOR PROTEIN NARX-RELATED"/>
    <property type="match status" value="1"/>
</dbReference>
<dbReference type="RefSeq" id="WP_378213768.1">
    <property type="nucleotide sequence ID" value="NZ_JBHLZP010001144.1"/>
</dbReference>
<feature type="transmembrane region" description="Helical" evidence="10">
    <location>
        <begin position="53"/>
        <end position="76"/>
    </location>
</feature>
<feature type="transmembrane region" description="Helical" evidence="10">
    <location>
        <begin position="117"/>
        <end position="135"/>
    </location>
</feature>
<dbReference type="GO" id="GO:0016301">
    <property type="term" value="F:kinase activity"/>
    <property type="evidence" value="ECO:0007669"/>
    <property type="project" value="UniProtKB-KW"/>
</dbReference>
<keyword evidence="10" id="KW-0472">Membrane</keyword>
<dbReference type="InterPro" id="IPR050482">
    <property type="entry name" value="Sensor_HK_TwoCompSys"/>
</dbReference>
<evidence type="ECO:0000259" key="11">
    <source>
        <dbReference type="Pfam" id="PF07730"/>
    </source>
</evidence>
<protein>
    <recommendedName>
        <fullName evidence="2">histidine kinase</fullName>
        <ecNumber evidence="2">2.7.13.3</ecNumber>
    </recommendedName>
</protein>
<feature type="transmembrane region" description="Helical" evidence="10">
    <location>
        <begin position="82"/>
        <end position="105"/>
    </location>
</feature>
<accession>A0ABV5YZU7</accession>
<keyword evidence="7" id="KW-0067">ATP-binding</keyword>
<dbReference type="EMBL" id="JBHLZP010001144">
    <property type="protein sequence ID" value="MFB9840530.1"/>
    <property type="molecule type" value="Genomic_DNA"/>
</dbReference>
<dbReference type="Gene3D" id="1.20.5.1930">
    <property type="match status" value="1"/>
</dbReference>
<keyword evidence="3" id="KW-0597">Phosphoprotein</keyword>
<feature type="domain" description="Signal transduction histidine kinase subgroup 3 dimerisation and phosphoacceptor" evidence="11">
    <location>
        <begin position="166"/>
        <end position="195"/>
    </location>
</feature>
<evidence type="ECO:0000313" key="13">
    <source>
        <dbReference type="Proteomes" id="UP001589627"/>
    </source>
</evidence>
<feature type="transmembrane region" description="Helical" evidence="10">
    <location>
        <begin position="30"/>
        <end position="46"/>
    </location>
</feature>
<evidence type="ECO:0000256" key="9">
    <source>
        <dbReference type="SAM" id="Coils"/>
    </source>
</evidence>
<dbReference type="EC" id="2.7.13.3" evidence="2"/>
<evidence type="ECO:0000256" key="7">
    <source>
        <dbReference type="ARBA" id="ARBA00022840"/>
    </source>
</evidence>
<gene>
    <name evidence="12" type="ORF">ACFFNX_51155</name>
</gene>
<evidence type="ECO:0000256" key="8">
    <source>
        <dbReference type="ARBA" id="ARBA00023012"/>
    </source>
</evidence>
<evidence type="ECO:0000256" key="6">
    <source>
        <dbReference type="ARBA" id="ARBA00022777"/>
    </source>
</evidence>
<evidence type="ECO:0000313" key="12">
    <source>
        <dbReference type="EMBL" id="MFB9840530.1"/>
    </source>
</evidence>
<evidence type="ECO:0000256" key="3">
    <source>
        <dbReference type="ARBA" id="ARBA00022553"/>
    </source>
</evidence>
<keyword evidence="9" id="KW-0175">Coiled coil</keyword>
<feature type="coiled-coil region" evidence="9">
    <location>
        <begin position="134"/>
        <end position="174"/>
    </location>
</feature>